<dbReference type="GO" id="GO:0016020">
    <property type="term" value="C:membrane"/>
    <property type="evidence" value="ECO:0007669"/>
    <property type="project" value="UniProtKB-SubCell"/>
</dbReference>
<evidence type="ECO:0000256" key="5">
    <source>
        <dbReference type="ARBA" id="ARBA00022679"/>
    </source>
</evidence>
<evidence type="ECO:0000256" key="6">
    <source>
        <dbReference type="ARBA" id="ARBA00022692"/>
    </source>
</evidence>
<dbReference type="Proteomes" id="UP000091857">
    <property type="component" value="Chromosome 16"/>
</dbReference>
<evidence type="ECO:0000256" key="9">
    <source>
        <dbReference type="ARBA" id="ARBA00022786"/>
    </source>
</evidence>
<dbReference type="EC" id="2.3.2.27" evidence="4"/>
<dbReference type="EMBL" id="CM004402">
    <property type="protein sequence ID" value="OAY26493.1"/>
    <property type="molecule type" value="Genomic_DNA"/>
</dbReference>
<dbReference type="SUPFAM" id="SSF57850">
    <property type="entry name" value="RING/U-box"/>
    <property type="match status" value="1"/>
</dbReference>
<evidence type="ECO:0000313" key="19">
    <source>
        <dbReference type="Proteomes" id="UP000091857"/>
    </source>
</evidence>
<keyword evidence="19" id="KW-1185">Reference proteome</keyword>
<feature type="domain" description="RING-type" evidence="17">
    <location>
        <begin position="109"/>
        <end position="151"/>
    </location>
</feature>
<dbReference type="PANTHER" id="PTHR46905">
    <property type="entry name" value="RING-H2 FINGER PROTEIN ATL78"/>
    <property type="match status" value="1"/>
</dbReference>
<keyword evidence="9" id="KW-0833">Ubl conjugation pathway</keyword>
<evidence type="ECO:0000256" key="12">
    <source>
        <dbReference type="ARBA" id="ARBA00023136"/>
    </source>
</evidence>
<dbReference type="GO" id="GO:0061630">
    <property type="term" value="F:ubiquitin protein ligase activity"/>
    <property type="evidence" value="ECO:0000318"/>
    <property type="project" value="GO_Central"/>
</dbReference>
<comment type="pathway">
    <text evidence="3">Protein modification; protein ubiquitination.</text>
</comment>
<evidence type="ECO:0000259" key="17">
    <source>
        <dbReference type="PROSITE" id="PS50089"/>
    </source>
</evidence>
<keyword evidence="11 16" id="KW-1133">Transmembrane helix</keyword>
<comment type="caution">
    <text evidence="18">The sequence shown here is derived from an EMBL/GenBank/DDBJ whole genome shotgun (WGS) entry which is preliminary data.</text>
</comment>
<dbReference type="InterPro" id="IPR044602">
    <property type="entry name" value="ATL10/ATL72-79-like"/>
</dbReference>
<dbReference type="OrthoDB" id="8062037at2759"/>
<keyword evidence="6 16" id="KW-0812">Transmembrane</keyword>
<dbReference type="Gene3D" id="3.30.40.10">
    <property type="entry name" value="Zinc/RING finger domain, C3HC4 (zinc finger)"/>
    <property type="match status" value="1"/>
</dbReference>
<keyword evidence="7" id="KW-0479">Metal-binding</keyword>
<keyword evidence="8 14" id="KW-0863">Zinc-finger</keyword>
<evidence type="ECO:0000256" key="7">
    <source>
        <dbReference type="ARBA" id="ARBA00022723"/>
    </source>
</evidence>
<dbReference type="InterPro" id="IPR013083">
    <property type="entry name" value="Znf_RING/FYVE/PHD"/>
</dbReference>
<dbReference type="Pfam" id="PF13639">
    <property type="entry name" value="zf-RING_2"/>
    <property type="match status" value="1"/>
</dbReference>
<dbReference type="GO" id="GO:0008270">
    <property type="term" value="F:zinc ion binding"/>
    <property type="evidence" value="ECO:0007669"/>
    <property type="project" value="UniProtKB-KW"/>
</dbReference>
<dbReference type="CDD" id="cd16461">
    <property type="entry name" value="RING-H2_EL5-like"/>
    <property type="match status" value="1"/>
</dbReference>
<evidence type="ECO:0000256" key="2">
    <source>
        <dbReference type="ARBA" id="ARBA00004167"/>
    </source>
</evidence>
<comment type="similarity">
    <text evidence="13">Belongs to the RING-type zinc finger family. ATL subfamily.</text>
</comment>
<evidence type="ECO:0000256" key="10">
    <source>
        <dbReference type="ARBA" id="ARBA00022833"/>
    </source>
</evidence>
<sequence>MAQISPSSTLSTQDPPQPLPPSPSASIDFNIMVIIAAMLCALICALGLNSMLHCVFQCTNRAITETVEWVASRRHNSGLNKKEIVALPTSTYSDETCSSLPSSASASGCVICLTDFADGDKLRVLPKCNHRFHVVCIDKWLISHSSCPTCRLRLNSVPSLDQIVTSL</sequence>
<comment type="catalytic activity">
    <reaction evidence="1">
        <text>S-ubiquitinyl-[E2 ubiquitin-conjugating enzyme]-L-cysteine + [acceptor protein]-L-lysine = [E2 ubiquitin-conjugating enzyme]-L-cysteine + N(6)-ubiquitinyl-[acceptor protein]-L-lysine.</text>
        <dbReference type="EC" id="2.3.2.27"/>
    </reaction>
</comment>
<name>A0A2C9U901_MANES</name>
<feature type="transmembrane region" description="Helical" evidence="16">
    <location>
        <begin position="29"/>
        <end position="48"/>
    </location>
</feature>
<reference evidence="19" key="1">
    <citation type="journal article" date="2016" name="Nat. Biotechnol.">
        <title>Sequencing wild and cultivated cassava and related species reveals extensive interspecific hybridization and genetic diversity.</title>
        <authorList>
            <person name="Bredeson J.V."/>
            <person name="Lyons J.B."/>
            <person name="Prochnik S.E."/>
            <person name="Wu G.A."/>
            <person name="Ha C.M."/>
            <person name="Edsinger-Gonzales E."/>
            <person name="Grimwood J."/>
            <person name="Schmutz J."/>
            <person name="Rabbi I.Y."/>
            <person name="Egesi C."/>
            <person name="Nauluvula P."/>
            <person name="Lebot V."/>
            <person name="Ndunguru J."/>
            <person name="Mkamilo G."/>
            <person name="Bart R.S."/>
            <person name="Setter T.L."/>
            <person name="Gleadow R.M."/>
            <person name="Kulakow P."/>
            <person name="Ferguson M.E."/>
            <person name="Rounsley S."/>
            <person name="Rokhsar D.S."/>
        </authorList>
    </citation>
    <scope>NUCLEOTIDE SEQUENCE [LARGE SCALE GENOMIC DNA]</scope>
    <source>
        <strain evidence="19">cv. AM560-2</strain>
    </source>
</reference>
<dbReference type="GO" id="GO:0016567">
    <property type="term" value="P:protein ubiquitination"/>
    <property type="evidence" value="ECO:0007669"/>
    <property type="project" value="InterPro"/>
</dbReference>
<dbReference type="Gramene" id="Manes.16G051700.1.v8.1">
    <property type="protein sequence ID" value="Manes.16G051700.1.v8.1.CDS.1"/>
    <property type="gene ID" value="Manes.16G051700.v8.1"/>
</dbReference>
<protein>
    <recommendedName>
        <fullName evidence="4">RING-type E3 ubiquitin transferase</fullName>
        <ecNumber evidence="4">2.3.2.27</ecNumber>
    </recommendedName>
</protein>
<evidence type="ECO:0000256" key="8">
    <source>
        <dbReference type="ARBA" id="ARBA00022771"/>
    </source>
</evidence>
<dbReference type="PROSITE" id="PS50089">
    <property type="entry name" value="ZF_RING_2"/>
    <property type="match status" value="1"/>
</dbReference>
<evidence type="ECO:0000256" key="3">
    <source>
        <dbReference type="ARBA" id="ARBA00004906"/>
    </source>
</evidence>
<evidence type="ECO:0000256" key="1">
    <source>
        <dbReference type="ARBA" id="ARBA00000900"/>
    </source>
</evidence>
<proteinExistence type="inferred from homology"/>
<feature type="region of interest" description="Disordered" evidence="15">
    <location>
        <begin position="1"/>
        <end position="21"/>
    </location>
</feature>
<keyword evidence="12 16" id="KW-0472">Membrane</keyword>
<evidence type="ECO:0000256" key="4">
    <source>
        <dbReference type="ARBA" id="ARBA00012483"/>
    </source>
</evidence>
<evidence type="ECO:0000313" key="18">
    <source>
        <dbReference type="EMBL" id="OAY26493.1"/>
    </source>
</evidence>
<accession>A0A2C9U901</accession>
<evidence type="ECO:0000256" key="11">
    <source>
        <dbReference type="ARBA" id="ARBA00022989"/>
    </source>
</evidence>
<dbReference type="AlphaFoldDB" id="A0A2C9U901"/>
<gene>
    <name evidence="18" type="ORF">MANES_16G051700v8</name>
</gene>
<evidence type="ECO:0000256" key="14">
    <source>
        <dbReference type="PROSITE-ProRule" id="PRU00175"/>
    </source>
</evidence>
<dbReference type="PANTHER" id="PTHR46905:SF22">
    <property type="entry name" value="RING-TYPE E3 UBIQUITIN TRANSFERASE"/>
    <property type="match status" value="1"/>
</dbReference>
<evidence type="ECO:0000256" key="16">
    <source>
        <dbReference type="SAM" id="Phobius"/>
    </source>
</evidence>
<dbReference type="OMA" id="AAGCAIC"/>
<dbReference type="FunFam" id="3.30.40.10:FF:000187">
    <property type="entry name" value="E3 ubiquitin-protein ligase ATL6"/>
    <property type="match status" value="1"/>
</dbReference>
<dbReference type="SMART" id="SM00184">
    <property type="entry name" value="RING"/>
    <property type="match status" value="1"/>
</dbReference>
<comment type="subcellular location">
    <subcellularLocation>
        <location evidence="2">Membrane</location>
        <topology evidence="2">Single-pass membrane protein</topology>
    </subcellularLocation>
</comment>
<dbReference type="InterPro" id="IPR001841">
    <property type="entry name" value="Znf_RING"/>
</dbReference>
<organism evidence="18 19">
    <name type="scientific">Manihot esculenta</name>
    <name type="common">Cassava</name>
    <name type="synonym">Jatropha manihot</name>
    <dbReference type="NCBI Taxonomy" id="3983"/>
    <lineage>
        <taxon>Eukaryota</taxon>
        <taxon>Viridiplantae</taxon>
        <taxon>Streptophyta</taxon>
        <taxon>Embryophyta</taxon>
        <taxon>Tracheophyta</taxon>
        <taxon>Spermatophyta</taxon>
        <taxon>Magnoliopsida</taxon>
        <taxon>eudicotyledons</taxon>
        <taxon>Gunneridae</taxon>
        <taxon>Pentapetalae</taxon>
        <taxon>rosids</taxon>
        <taxon>fabids</taxon>
        <taxon>Malpighiales</taxon>
        <taxon>Euphorbiaceae</taxon>
        <taxon>Crotonoideae</taxon>
        <taxon>Manihoteae</taxon>
        <taxon>Manihot</taxon>
    </lineage>
</organism>
<evidence type="ECO:0000256" key="13">
    <source>
        <dbReference type="ARBA" id="ARBA00024209"/>
    </source>
</evidence>
<evidence type="ECO:0000256" key="15">
    <source>
        <dbReference type="SAM" id="MobiDB-lite"/>
    </source>
</evidence>
<keyword evidence="10" id="KW-0862">Zinc</keyword>
<keyword evidence="5" id="KW-0808">Transferase</keyword>